<comment type="caution">
    <text evidence="2">The sequence shown here is derived from an EMBL/GenBank/DDBJ whole genome shotgun (WGS) entry which is preliminary data.</text>
</comment>
<feature type="region of interest" description="Disordered" evidence="1">
    <location>
        <begin position="142"/>
        <end position="336"/>
    </location>
</feature>
<evidence type="ECO:0008006" key="4">
    <source>
        <dbReference type="Google" id="ProtNLM"/>
    </source>
</evidence>
<protein>
    <recommendedName>
        <fullName evidence="4">PPE family domain-containing protein</fullName>
    </recommendedName>
</protein>
<sequence>MVAGGARTDWDAHSVADIIAKLQTMDSAQARADAAALATAVSSAQAVAQRIASVFENTEWILKGKAANGGYNAAQRIAVDIAKDASVASRAISALSEAGETLRAAAHTQFTLVALQAQMAAEPENAAVIKAAVTETMNVNYSDPMSGTPVPGALAGNTVKPTARSGPNGEDTAAPSARQSPDDKTPATISPTNAPSNTKSPGSQTPASTKNAKTPTTTIGTQQNSAPKSTDAPTANDKGQRDKQTPTPIRTDPNWSKKDKPLNLNRGAAPLSIRSPGTRGAVPAPAIPLRRVGISPIAPASTMTPGTPSPANRGSMQQPYAPHAGRSRGGEDGKHKAASFLNTARNGEEVVGSLPLVGPPVIGDWAGSPDQARPVEADRKAEK</sequence>
<feature type="region of interest" description="Disordered" evidence="1">
    <location>
        <begin position="360"/>
        <end position="383"/>
    </location>
</feature>
<dbReference type="OrthoDB" id="4760857at2"/>
<feature type="compositionally biased region" description="Polar residues" evidence="1">
    <location>
        <begin position="301"/>
        <end position="318"/>
    </location>
</feature>
<dbReference type="RefSeq" id="WP_007317978.1">
    <property type="nucleotide sequence ID" value="NZ_BAEH01000060.1"/>
</dbReference>
<dbReference type="Proteomes" id="UP000035034">
    <property type="component" value="Unassembled WGS sequence"/>
</dbReference>
<dbReference type="STRING" id="1077974.GOEFS_060_00350"/>
<evidence type="ECO:0000313" key="2">
    <source>
        <dbReference type="EMBL" id="GAB18642.1"/>
    </source>
</evidence>
<dbReference type="EMBL" id="BAEH01000060">
    <property type="protein sequence ID" value="GAB18642.1"/>
    <property type="molecule type" value="Genomic_DNA"/>
</dbReference>
<keyword evidence="3" id="KW-1185">Reference proteome</keyword>
<feature type="compositionally biased region" description="Polar residues" evidence="1">
    <location>
        <begin position="187"/>
        <end position="233"/>
    </location>
</feature>
<name>H0R0P1_9ACTN</name>
<feature type="compositionally biased region" description="Basic and acidic residues" evidence="1">
    <location>
        <begin position="373"/>
        <end position="383"/>
    </location>
</feature>
<reference evidence="2 3" key="1">
    <citation type="submission" date="2011-12" db="EMBL/GenBank/DDBJ databases">
        <title>Whole genome shotgun sequence of Gordonia effusa NBRC 100432.</title>
        <authorList>
            <person name="Yoshida I."/>
            <person name="Takarada H."/>
            <person name="Hosoyama A."/>
            <person name="Tsuchikane K."/>
            <person name="Katsumata H."/>
            <person name="Yamazaki S."/>
            <person name="Fujita N."/>
        </authorList>
    </citation>
    <scope>NUCLEOTIDE SEQUENCE [LARGE SCALE GENOMIC DNA]</scope>
    <source>
        <strain evidence="2 3">NBRC 100432</strain>
    </source>
</reference>
<dbReference type="eggNOG" id="ENOG5033QRY">
    <property type="taxonomic scope" value="Bacteria"/>
</dbReference>
<organism evidence="2 3">
    <name type="scientific">Gordonia effusa NBRC 100432</name>
    <dbReference type="NCBI Taxonomy" id="1077974"/>
    <lineage>
        <taxon>Bacteria</taxon>
        <taxon>Bacillati</taxon>
        <taxon>Actinomycetota</taxon>
        <taxon>Actinomycetes</taxon>
        <taxon>Mycobacteriales</taxon>
        <taxon>Gordoniaceae</taxon>
        <taxon>Gordonia</taxon>
    </lineage>
</organism>
<accession>H0R0P1</accession>
<evidence type="ECO:0000313" key="3">
    <source>
        <dbReference type="Proteomes" id="UP000035034"/>
    </source>
</evidence>
<dbReference type="AlphaFoldDB" id="H0R0P1"/>
<evidence type="ECO:0000256" key="1">
    <source>
        <dbReference type="SAM" id="MobiDB-lite"/>
    </source>
</evidence>
<proteinExistence type="predicted"/>
<gene>
    <name evidence="2" type="ORF">GOEFS_060_00350</name>
</gene>